<dbReference type="InterPro" id="IPR046020">
    <property type="entry name" value="DUF5977"/>
</dbReference>
<dbReference type="AlphaFoldDB" id="A0A1V9FZ72"/>
<sequence length="120" mass="12983">MTWLNTVQSGTYTRNNCQSGAIGTNFTYTVNPGTYSSTISQADADQKAINDVNANGQNNTNTNGQCINIFVKIRNNGGSPGTFGISIKNTSGVAFLYTNSKRKCYTHECIYGWISLSCVC</sequence>
<gene>
    <name evidence="2" type="ORF">A4R26_17005</name>
</gene>
<reference evidence="3" key="1">
    <citation type="submission" date="2016-04" db="EMBL/GenBank/DDBJ databases">
        <authorList>
            <person name="Chen L."/>
            <person name="Zhuang W."/>
            <person name="Wang G."/>
        </authorList>
    </citation>
    <scope>NUCLEOTIDE SEQUENCE [LARGE SCALE GENOMIC DNA]</scope>
    <source>
        <strain evidence="3">208</strain>
    </source>
</reference>
<organism evidence="2 3">
    <name type="scientific">Niastella populi</name>
    <dbReference type="NCBI Taxonomy" id="550983"/>
    <lineage>
        <taxon>Bacteria</taxon>
        <taxon>Pseudomonadati</taxon>
        <taxon>Bacteroidota</taxon>
        <taxon>Chitinophagia</taxon>
        <taxon>Chitinophagales</taxon>
        <taxon>Chitinophagaceae</taxon>
        <taxon>Niastella</taxon>
    </lineage>
</organism>
<accession>A0A1V9FZ72</accession>
<protein>
    <recommendedName>
        <fullName evidence="1">DUF5977 domain-containing protein</fullName>
    </recommendedName>
</protein>
<dbReference type="Proteomes" id="UP000192276">
    <property type="component" value="Unassembled WGS sequence"/>
</dbReference>
<evidence type="ECO:0000259" key="1">
    <source>
        <dbReference type="Pfam" id="PF19404"/>
    </source>
</evidence>
<evidence type="ECO:0000313" key="3">
    <source>
        <dbReference type="Proteomes" id="UP000192276"/>
    </source>
</evidence>
<proteinExistence type="predicted"/>
<dbReference type="Pfam" id="PF19404">
    <property type="entry name" value="DUF5977"/>
    <property type="match status" value="1"/>
</dbReference>
<dbReference type="EMBL" id="LWBP01000100">
    <property type="protein sequence ID" value="OQP63669.1"/>
    <property type="molecule type" value="Genomic_DNA"/>
</dbReference>
<dbReference type="RefSeq" id="WP_081163747.1">
    <property type="nucleotide sequence ID" value="NZ_LWBP01000100.1"/>
</dbReference>
<comment type="caution">
    <text evidence="2">The sequence shown here is derived from an EMBL/GenBank/DDBJ whole genome shotgun (WGS) entry which is preliminary data.</text>
</comment>
<keyword evidence="3" id="KW-1185">Reference proteome</keyword>
<evidence type="ECO:0000313" key="2">
    <source>
        <dbReference type="EMBL" id="OQP63669.1"/>
    </source>
</evidence>
<name>A0A1V9FZ72_9BACT</name>
<feature type="domain" description="DUF5977" evidence="1">
    <location>
        <begin position="3"/>
        <end position="67"/>
    </location>
</feature>
<dbReference type="STRING" id="550983.A4R26_17005"/>